<protein>
    <submittedName>
        <fullName evidence="3">Uncharacterized protein</fullName>
    </submittedName>
</protein>
<organism evidence="3 4">
    <name type="scientific">Streptomyces brevispora</name>
    <dbReference type="NCBI Taxonomy" id="887462"/>
    <lineage>
        <taxon>Bacteria</taxon>
        <taxon>Bacillati</taxon>
        <taxon>Actinomycetota</taxon>
        <taxon>Actinomycetes</taxon>
        <taxon>Kitasatosporales</taxon>
        <taxon>Streptomycetaceae</taxon>
        <taxon>Streptomyces</taxon>
    </lineage>
</organism>
<name>A0ABZ1FYN7_9ACTN</name>
<dbReference type="EMBL" id="CP109114">
    <property type="protein sequence ID" value="WSC12662.1"/>
    <property type="molecule type" value="Genomic_DNA"/>
</dbReference>
<gene>
    <name evidence="3" type="ORF">OIE64_07295</name>
</gene>
<proteinExistence type="predicted"/>
<keyword evidence="4" id="KW-1185">Reference proteome</keyword>
<dbReference type="RefSeq" id="WP_326590721.1">
    <property type="nucleotide sequence ID" value="NZ_CP109114.1"/>
</dbReference>
<feature type="region of interest" description="Disordered" evidence="1">
    <location>
        <begin position="40"/>
        <end position="66"/>
    </location>
</feature>
<sequence length="66" mass="6477">MRFPGTESVLSAIWAAGTLAGLGVLGVVAVDEAHAHAAGLSLPDRGVSDDTAPAPVSQDTAPGVLL</sequence>
<evidence type="ECO:0000256" key="2">
    <source>
        <dbReference type="SAM" id="Phobius"/>
    </source>
</evidence>
<dbReference type="Proteomes" id="UP001330827">
    <property type="component" value="Chromosome"/>
</dbReference>
<evidence type="ECO:0000256" key="1">
    <source>
        <dbReference type="SAM" id="MobiDB-lite"/>
    </source>
</evidence>
<evidence type="ECO:0000313" key="4">
    <source>
        <dbReference type="Proteomes" id="UP001330827"/>
    </source>
</evidence>
<keyword evidence="2" id="KW-0472">Membrane</keyword>
<keyword evidence="2" id="KW-1133">Transmembrane helix</keyword>
<feature type="transmembrane region" description="Helical" evidence="2">
    <location>
        <begin position="12"/>
        <end position="30"/>
    </location>
</feature>
<evidence type="ECO:0000313" key="3">
    <source>
        <dbReference type="EMBL" id="WSC12662.1"/>
    </source>
</evidence>
<accession>A0ABZ1FYN7</accession>
<keyword evidence="2" id="KW-0812">Transmembrane</keyword>
<reference evidence="3 4" key="1">
    <citation type="submission" date="2022-10" db="EMBL/GenBank/DDBJ databases">
        <title>The complete genomes of actinobacterial strains from the NBC collection.</title>
        <authorList>
            <person name="Joergensen T.S."/>
            <person name="Alvarez Arevalo M."/>
            <person name="Sterndorff E.B."/>
            <person name="Faurdal D."/>
            <person name="Vuksanovic O."/>
            <person name="Mourched A.-S."/>
            <person name="Charusanti P."/>
            <person name="Shaw S."/>
            <person name="Blin K."/>
            <person name="Weber T."/>
        </authorList>
    </citation>
    <scope>NUCLEOTIDE SEQUENCE [LARGE SCALE GENOMIC DNA]</scope>
    <source>
        <strain evidence="3 4">NBC 01769</strain>
    </source>
</reference>